<feature type="compositionally biased region" description="Gly residues" evidence="1">
    <location>
        <begin position="1031"/>
        <end position="1056"/>
    </location>
</feature>
<evidence type="ECO:0000256" key="1">
    <source>
        <dbReference type="SAM" id="MobiDB-lite"/>
    </source>
</evidence>
<gene>
    <name evidence="3" type="ORF">WMO41_05560</name>
</gene>
<proteinExistence type="predicted"/>
<dbReference type="Proteomes" id="UP001437460">
    <property type="component" value="Unassembled WGS sequence"/>
</dbReference>
<dbReference type="EMBL" id="JBBMFJ010000008">
    <property type="protein sequence ID" value="MEQ2562630.1"/>
    <property type="molecule type" value="Genomic_DNA"/>
</dbReference>
<keyword evidence="2" id="KW-0732">Signal</keyword>
<protein>
    <recommendedName>
        <fullName evidence="5">Peptidase A26</fullName>
    </recommendedName>
</protein>
<evidence type="ECO:0000256" key="2">
    <source>
        <dbReference type="SAM" id="SignalP"/>
    </source>
</evidence>
<dbReference type="Gene3D" id="2.160.20.110">
    <property type="match status" value="1"/>
</dbReference>
<name>A0ABV1HJY8_9FIRM</name>
<feature type="region of interest" description="Disordered" evidence="1">
    <location>
        <begin position="57"/>
        <end position="94"/>
    </location>
</feature>
<keyword evidence="4" id="KW-1185">Reference proteome</keyword>
<dbReference type="RefSeq" id="WP_349228901.1">
    <property type="nucleotide sequence ID" value="NZ_JBBMFJ010000008.1"/>
</dbReference>
<feature type="compositionally biased region" description="Acidic residues" evidence="1">
    <location>
        <begin position="67"/>
        <end position="90"/>
    </location>
</feature>
<evidence type="ECO:0000313" key="3">
    <source>
        <dbReference type="EMBL" id="MEQ2562630.1"/>
    </source>
</evidence>
<evidence type="ECO:0000313" key="4">
    <source>
        <dbReference type="Proteomes" id="UP001437460"/>
    </source>
</evidence>
<reference evidence="3 4" key="1">
    <citation type="submission" date="2024-03" db="EMBL/GenBank/DDBJ databases">
        <title>Human intestinal bacterial collection.</title>
        <authorList>
            <person name="Pauvert C."/>
            <person name="Hitch T.C.A."/>
            <person name="Clavel T."/>
        </authorList>
    </citation>
    <scope>NUCLEOTIDE SEQUENCE [LARGE SCALE GENOMIC DNA]</scope>
    <source>
        <strain evidence="3 4">CLA-AP-H27</strain>
    </source>
</reference>
<feature type="chain" id="PRO_5047339855" description="Peptidase A26" evidence="2">
    <location>
        <begin position="38"/>
        <end position="1207"/>
    </location>
</feature>
<feature type="region of interest" description="Disordered" evidence="1">
    <location>
        <begin position="1027"/>
        <end position="1059"/>
    </location>
</feature>
<comment type="caution">
    <text evidence="3">The sequence shown here is derived from an EMBL/GenBank/DDBJ whole genome shotgun (WGS) entry which is preliminary data.</text>
</comment>
<dbReference type="Gene3D" id="2.10.270.10">
    <property type="entry name" value="Cholin Binding"/>
    <property type="match status" value="1"/>
</dbReference>
<organism evidence="3 4">
    <name type="scientific">Ventrimonas faecis</name>
    <dbReference type="NCBI Taxonomy" id="3133170"/>
    <lineage>
        <taxon>Bacteria</taxon>
        <taxon>Bacillati</taxon>
        <taxon>Bacillota</taxon>
        <taxon>Clostridia</taxon>
        <taxon>Lachnospirales</taxon>
        <taxon>Lachnospiraceae</taxon>
        <taxon>Ventrimonas</taxon>
    </lineage>
</organism>
<sequence length="1207" mass="129982">MKKNRKIFHIRRQTASAMAVVLAVLSPGVFPAGLAMAESAGTFAPTAGSGYVRATESDAGTVSRDLEEPEVEDSETEEPGDEIELESDLDSDQKEEFGAGTAEYVRATDSDADLENMDLATASDARQTDLATPSDLALFAAELPVTGDLWTDWNGNVNFPGEGTREAPYQIETLSHLMGLSESVAAGNDYKDCYFELTQSLDLGGISINLGNWNPIGWYRDRSESGGNVATPFRGHFNGCGNAITGLKIIGELTGLTNLGLFGEIDGGSVENLEIHADQISGADRAGILAGTAKNGTVIRNVTVSGYVYSNQDAGGIAAVLCGSGKGTAAGTQIQESDGSVIVENCRAEGITMNGAGTDGAVGGIAGKAEKAYLVDNVVITQNGTSDRIHGKGYIGGIAGIMNQSGIYNSYVNGTIGGNGSRAVGGIVGKYESGNLILARMAGVISRTNNGSASREGTFVGTRESSARFTYGIERDSRVSYLFTNTLAKAKQVFGSTIDGDNRFTEDAHIGYWSDLERKYKTVSGQIEYDCGERFFYEELEDGVRYIVTQKLGREFTMEGYKKDLPFAMDHFAPGFMGEPTRGYLVYIPRIDARNANGTYDTDVAALTAISSTGSSYYRDVDKDHPSAIRAGAVVTVATAPKNTAEDRYQMIVDTGEAGGVKPPTYLDKDGNEQPMQYVSGGAYSFIMPECDTKLNAEYVKVTTKLETDPAQTRISVVQTRSGDRKHPQIVTEVKNEAGILIARYVDGKQDHSVEVQPVLIHVEHNGNGQTIDRTVRWLVDDTDLLENRSETGYTMKDASVLPNMNSAFIANIINREVQAQAANQYREKIQDTVYTRYGVVSAVTNPETSVNHQALYANCRVAVDFQIVDLTTVRVETLSLNQTEVLFTITRKLTGSCYQPTETLSVTGPVVLTAALNPEHPFYEQVSWKDAESGKNLRLEPSGANQQNCKITPVWDPAGETNPAWIQNLIHRDRALKQEKPLEKVSGSGEKTELVTAVSEDQTHGHIQAQCRVRIAFATVDETVPKFSTGGSGGGGSSKGSGGGGGGGGSTGITSGGVTKAAGPSLPSYVVTGTWVQNAAGQWMFADQARTYAKEWAAVHNPYASAENGQSAYDWFRFDEAGFLMTGWYQDEEGNRYYLNPASDGTQGRMLTGWNWIDGQCLYFEEESNGSRGALRRNAVLADGKQTNENGAWIVNGVVQRQEMNR</sequence>
<accession>A0ABV1HJY8</accession>
<feature type="signal peptide" evidence="2">
    <location>
        <begin position="1"/>
        <end position="37"/>
    </location>
</feature>
<dbReference type="SUPFAM" id="SSF69360">
    <property type="entry name" value="Cell wall binding repeat"/>
    <property type="match status" value="1"/>
</dbReference>
<evidence type="ECO:0008006" key="5">
    <source>
        <dbReference type="Google" id="ProtNLM"/>
    </source>
</evidence>